<protein>
    <submittedName>
        <fullName evidence="1">Uncharacterized protein</fullName>
    </submittedName>
</protein>
<dbReference type="EMBL" id="RSCD01000013">
    <property type="protein sequence ID" value="RSH89529.1"/>
    <property type="molecule type" value="Genomic_DNA"/>
</dbReference>
<comment type="caution">
    <text evidence="1">The sequence shown here is derived from an EMBL/GenBank/DDBJ whole genome shotgun (WGS) entry which is preliminary data.</text>
</comment>
<name>A0A427YED1_9TREE</name>
<sequence>MSSTTGVYRCTPGCAGLTHASTTREPRIDAVLYPQVDIICTSTTNHSGWSACTMTDLKTESHLYTRESCGSCFAEETRRSQVEQKRSELFSRLQGVPIVFDNDRNFLLSAETANRFVGILREITLSECSGIRPPRDAERCQARGDKHSVLIAGREADAWMDASAGDFRLHGTAPTVEESVTSRRAITVDPTVISNEQGGKYRLSVTWAGWWDAPAPAHNDLTRDDST</sequence>
<organism evidence="1 2">
    <name type="scientific">Saitozyma podzolica</name>
    <dbReference type="NCBI Taxonomy" id="1890683"/>
    <lineage>
        <taxon>Eukaryota</taxon>
        <taxon>Fungi</taxon>
        <taxon>Dikarya</taxon>
        <taxon>Basidiomycota</taxon>
        <taxon>Agaricomycotina</taxon>
        <taxon>Tremellomycetes</taxon>
        <taxon>Tremellales</taxon>
        <taxon>Trimorphomycetaceae</taxon>
        <taxon>Saitozyma</taxon>
    </lineage>
</organism>
<proteinExistence type="predicted"/>
<gene>
    <name evidence="1" type="ORF">EHS25_002079</name>
</gene>
<evidence type="ECO:0000313" key="2">
    <source>
        <dbReference type="Proteomes" id="UP000279259"/>
    </source>
</evidence>
<dbReference type="OrthoDB" id="10302055at2759"/>
<reference evidence="1 2" key="1">
    <citation type="submission" date="2018-11" db="EMBL/GenBank/DDBJ databases">
        <title>Genome sequence of Saitozyma podzolica DSM 27192.</title>
        <authorList>
            <person name="Aliyu H."/>
            <person name="Gorte O."/>
            <person name="Ochsenreither K."/>
        </authorList>
    </citation>
    <scope>NUCLEOTIDE SEQUENCE [LARGE SCALE GENOMIC DNA]</scope>
    <source>
        <strain evidence="1 2">DSM 27192</strain>
    </source>
</reference>
<accession>A0A427YED1</accession>
<dbReference type="Proteomes" id="UP000279259">
    <property type="component" value="Unassembled WGS sequence"/>
</dbReference>
<keyword evidence="2" id="KW-1185">Reference proteome</keyword>
<evidence type="ECO:0000313" key="1">
    <source>
        <dbReference type="EMBL" id="RSH89529.1"/>
    </source>
</evidence>
<dbReference type="AlphaFoldDB" id="A0A427YED1"/>